<evidence type="ECO:0000313" key="2">
    <source>
        <dbReference type="Proteomes" id="UP000366051"/>
    </source>
</evidence>
<reference evidence="2" key="1">
    <citation type="submission" date="2019-11" db="EMBL/GenBank/DDBJ databases">
        <title>Genome sequence of Heliorestis convoluta strain HH, an alkaliphilic and minimalistic phototrophic bacterium from a soda lake in Egypt.</title>
        <authorList>
            <person name="Dewey E.D."/>
            <person name="Stokes L.M."/>
            <person name="Burchell B.M."/>
            <person name="Shaffer K.N."/>
            <person name="Huntington A.M."/>
            <person name="Baker J.M."/>
            <person name="Nadendla S."/>
            <person name="Giglio M.G."/>
            <person name="Touchman J.W."/>
            <person name="Blankenship R.E."/>
            <person name="Madigan M.T."/>
            <person name="Sattley W.M."/>
        </authorList>
    </citation>
    <scope>NUCLEOTIDE SEQUENCE [LARGE SCALE GENOMIC DNA]</scope>
    <source>
        <strain evidence="2">HH</strain>
    </source>
</reference>
<protein>
    <submittedName>
        <fullName evidence="1">Uncharacterized protein</fullName>
    </submittedName>
</protein>
<gene>
    <name evidence="1" type="ORF">FTV88_3149</name>
</gene>
<proteinExistence type="predicted"/>
<keyword evidence="2" id="KW-1185">Reference proteome</keyword>
<dbReference type="EMBL" id="CP045875">
    <property type="protein sequence ID" value="QGG49223.1"/>
    <property type="molecule type" value="Genomic_DNA"/>
</dbReference>
<sequence length="38" mass="4446">MFYGIMGQPKEQYTLKRIIELKQYSSIAQSVEQPAVNR</sequence>
<evidence type="ECO:0000313" key="1">
    <source>
        <dbReference type="EMBL" id="QGG49223.1"/>
    </source>
</evidence>
<accession>A0A5Q2N5K9</accession>
<name>A0A5Q2N5K9_9FIRM</name>
<organism evidence="1 2">
    <name type="scientific">Heliorestis convoluta</name>
    <dbReference type="NCBI Taxonomy" id="356322"/>
    <lineage>
        <taxon>Bacteria</taxon>
        <taxon>Bacillati</taxon>
        <taxon>Bacillota</taxon>
        <taxon>Clostridia</taxon>
        <taxon>Eubacteriales</taxon>
        <taxon>Heliobacteriaceae</taxon>
        <taxon>Heliorestis</taxon>
    </lineage>
</organism>
<dbReference type="Proteomes" id="UP000366051">
    <property type="component" value="Chromosome"/>
</dbReference>
<dbReference type="AlphaFoldDB" id="A0A5Q2N5K9"/>
<dbReference type="KEGG" id="hcv:FTV88_3149"/>